<evidence type="ECO:0000256" key="1">
    <source>
        <dbReference type="SAM" id="Phobius"/>
    </source>
</evidence>
<organism evidence="2 4">
    <name type="scientific">Vibrio diazotrophicus</name>
    <dbReference type="NCBI Taxonomy" id="685"/>
    <lineage>
        <taxon>Bacteria</taxon>
        <taxon>Pseudomonadati</taxon>
        <taxon>Pseudomonadota</taxon>
        <taxon>Gammaproteobacteria</taxon>
        <taxon>Vibrionales</taxon>
        <taxon>Vibrionaceae</taxon>
        <taxon>Vibrio</taxon>
    </lineage>
</organism>
<evidence type="ECO:0000313" key="5">
    <source>
        <dbReference type="Proteomes" id="UP000248729"/>
    </source>
</evidence>
<evidence type="ECO:0000313" key="2">
    <source>
        <dbReference type="EMBL" id="PNI01789.1"/>
    </source>
</evidence>
<dbReference type="RefSeq" id="WP_102967199.1">
    <property type="nucleotide sequence ID" value="NZ_POSK01000019.1"/>
</dbReference>
<accession>A0A2J8HU47</accession>
<feature type="transmembrane region" description="Helical" evidence="1">
    <location>
        <begin position="95"/>
        <end position="118"/>
    </location>
</feature>
<dbReference type="AlphaFoldDB" id="A0A2J8HU47"/>
<reference evidence="3 5" key="2">
    <citation type="submission" date="2018-06" db="EMBL/GenBank/DDBJ databases">
        <title>Freshwater and sediment microbial communities from various areas in North America, analyzing microbe dynamics in response to fracking.</title>
        <authorList>
            <person name="Lamendella R."/>
        </authorList>
    </citation>
    <scope>NUCLEOTIDE SEQUENCE [LARGE SCALE GENOMIC DNA]</scope>
    <source>
        <strain evidence="3 5">99A</strain>
    </source>
</reference>
<dbReference type="EMBL" id="QLTR01000036">
    <property type="protein sequence ID" value="RAS57201.1"/>
    <property type="molecule type" value="Genomic_DNA"/>
</dbReference>
<dbReference type="Proteomes" id="UP000248729">
    <property type="component" value="Unassembled WGS sequence"/>
</dbReference>
<keyword evidence="1" id="KW-0472">Membrane</keyword>
<dbReference type="Proteomes" id="UP000236449">
    <property type="component" value="Unassembled WGS sequence"/>
</dbReference>
<protein>
    <submittedName>
        <fullName evidence="2">Uncharacterized protein</fullName>
    </submittedName>
</protein>
<keyword evidence="1" id="KW-0812">Transmembrane</keyword>
<keyword evidence="1" id="KW-1133">Transmembrane helix</keyword>
<feature type="transmembrane region" description="Helical" evidence="1">
    <location>
        <begin position="130"/>
        <end position="158"/>
    </location>
</feature>
<reference evidence="2 4" key="1">
    <citation type="submission" date="2018-01" db="EMBL/GenBank/DDBJ databases">
        <title>Draft genome sequences of six Vibrio diazotrophicus strains isolated from deep-sea sediments of the Baltic Sea.</title>
        <authorList>
            <person name="Castillo D."/>
            <person name="Vandieken V."/>
            <person name="Chiang O."/>
            <person name="Middelboe M."/>
        </authorList>
    </citation>
    <scope>NUCLEOTIDE SEQUENCE [LARGE SCALE GENOMIC DNA]</scope>
    <source>
        <strain evidence="2 4">60.27F</strain>
    </source>
</reference>
<feature type="transmembrane region" description="Helical" evidence="1">
    <location>
        <begin position="54"/>
        <end position="75"/>
    </location>
</feature>
<evidence type="ECO:0000313" key="4">
    <source>
        <dbReference type="Proteomes" id="UP000236449"/>
    </source>
</evidence>
<proteinExistence type="predicted"/>
<sequence length="1081" mass="125491">MKRFIWLPCNTLSKRINKDIKDTFYKNDNFLRNRWGGLEWNIVRWSTEYLKYSFITLIAFSLFGILISLSIPLMILVTPLDSINWEDYTEWQTTFLSGQLTVLAVVYPLVVGLVSVLFQNKADKNAILPVYQIYSGFMFAGLSGLFLSAYLVIGYLIAPHISTISYAAFSISSAMWVLLNISLTAWFFVQTFKILDDSSREKIMLRYTIQESCIHDVKGRLSSFLLEQPSTLGVIKEKYGYIKIKSSISFYSNKGCKEIVRGNLEGKYIVDVNYTLINLALHIQSLLLKNNKDKSELSLNLSPVKINGGFRLARYQGFEINPFVRFVLKHSFMFSNRRTNKNLKLSTIVDTFVGAAHDSIKSENSKEFSENLDVLANAHSEIASVLSFTNDNNELDNWMVLPSNSFLGRNYLDEFSSEYYQLARLAVEKLNNSSSFFHDMLYLYKKIYVRRDSLVRQEINSLLQGAGFCWFLLIDWRKHNRQIDNMRAEATYNRMLLDFVGYWEGWQHQIHPSKVVISDYDENLFASSCHLKETINMISVSLSAGNIEELEWSVDILCRWRQSFDIDDFSYRSQSWHSSALNHYYLKKPLDSPQWHIALNGSEFNQSDANIVCFSNLNKDLRLIAICELIRASNEENSSKIKKLVNSLMKGRGVKSQEPSNVPEPIGNASDIIGAYIRQLDWGKYSDNAYGNWLGECRRLFNDSDDEKRVSGRVYTSRGRSNAQSQSEFFVQIAIYISRKEWTLTPELRSTIFSELFSYTNRESILYELNSWISIAENYANTLNAEEDSKVIPHMSILDSSEDTKNLIETFIRSMNQAISEIKEFQKESLRHSKIDLAVVEEFAQEASRYFLDKDKKDFYPLSLFKIELCDYLESDFQRNYTFKSVDKYNFTTEIRSSNEKSNKEYYARFLPDRIKLDIFRSIFDFNYLYHLQCYSDMKAIELIVEYIPSIENPILFVSSSSVLNLLNRAKYQKELLMDFDISYRSEKERNYICTLEGCDIYRAHYTDVKDCFLLSRGVLDTIAVQKTNENGVVGVEYNLENKDHLLGSIKYTYSMDVRLSAEPKLSRSMRFTVHDNLRAT</sequence>
<dbReference type="OrthoDB" id="6607208at2"/>
<dbReference type="EMBL" id="POSK01000019">
    <property type="protein sequence ID" value="PNI01789.1"/>
    <property type="molecule type" value="Genomic_DNA"/>
</dbReference>
<comment type="caution">
    <text evidence="2">The sequence shown here is derived from an EMBL/GenBank/DDBJ whole genome shotgun (WGS) entry which is preliminary data.</text>
</comment>
<name>A0A2J8HU47_VIBDI</name>
<gene>
    <name evidence="2" type="ORF">C1N32_19930</name>
    <name evidence="3" type="ORF">DET48_13638</name>
</gene>
<evidence type="ECO:0000313" key="3">
    <source>
        <dbReference type="EMBL" id="RAS57201.1"/>
    </source>
</evidence>